<keyword evidence="1" id="KW-1133">Transmembrane helix</keyword>
<dbReference type="EMBL" id="VTTN01000003">
    <property type="protein sequence ID" value="KAA0596777.1"/>
    <property type="molecule type" value="Genomic_DNA"/>
</dbReference>
<organism evidence="2 3">
    <name type="scientific">Azospirillum lipoferum</name>
    <dbReference type="NCBI Taxonomy" id="193"/>
    <lineage>
        <taxon>Bacteria</taxon>
        <taxon>Pseudomonadati</taxon>
        <taxon>Pseudomonadota</taxon>
        <taxon>Alphaproteobacteria</taxon>
        <taxon>Rhodospirillales</taxon>
        <taxon>Azospirillaceae</taxon>
        <taxon>Azospirillum</taxon>
    </lineage>
</organism>
<keyword evidence="1" id="KW-0812">Transmembrane</keyword>
<name>A0A5A9GQY5_AZOLI</name>
<reference evidence="2 3" key="1">
    <citation type="submission" date="2019-08" db="EMBL/GenBank/DDBJ databases">
        <authorList>
            <person name="Grouzdev D."/>
            <person name="Tikhonova E."/>
            <person name="Kravchenko I."/>
        </authorList>
    </citation>
    <scope>NUCLEOTIDE SEQUENCE [LARGE SCALE GENOMIC DNA]</scope>
    <source>
        <strain evidence="2 3">59b</strain>
    </source>
</reference>
<keyword evidence="3" id="KW-1185">Reference proteome</keyword>
<gene>
    <name evidence="2" type="ORF">FZ942_11875</name>
</gene>
<evidence type="ECO:0000256" key="1">
    <source>
        <dbReference type="SAM" id="Phobius"/>
    </source>
</evidence>
<feature type="transmembrane region" description="Helical" evidence="1">
    <location>
        <begin position="101"/>
        <end position="119"/>
    </location>
</feature>
<dbReference type="OrthoDB" id="7305708at2"/>
<accession>A0A5A9GQY5</accession>
<evidence type="ECO:0000313" key="3">
    <source>
        <dbReference type="Proteomes" id="UP000324927"/>
    </source>
</evidence>
<comment type="caution">
    <text evidence="2">The sequence shown here is derived from an EMBL/GenBank/DDBJ whole genome shotgun (WGS) entry which is preliminary data.</text>
</comment>
<dbReference type="AlphaFoldDB" id="A0A5A9GQY5"/>
<dbReference type="Proteomes" id="UP000324927">
    <property type="component" value="Unassembled WGS sequence"/>
</dbReference>
<keyword evidence="1" id="KW-0472">Membrane</keyword>
<proteinExistence type="predicted"/>
<sequence>MREDAMTDEDFLRHLDDYGAAPERWPPELRADADTALARSPALRAALEQARSFDRLLTAPAAPVEDARVTRLLSAVGAAARGMPQEGVVMLLLGRMQRRRVAGFCVALLALGWLAGGWLTGQFAGPAATAPRGQELALLNDEVVTLFDGESR</sequence>
<evidence type="ECO:0000313" key="2">
    <source>
        <dbReference type="EMBL" id="KAA0596777.1"/>
    </source>
</evidence>
<protein>
    <submittedName>
        <fullName evidence="2">Uncharacterized protein</fullName>
    </submittedName>
</protein>